<sequence>MKNVIVATWRESGKMEVFSSLKGFLEYYPDYNEYTITNYLTRKKQPYVKGELHLARLPFTGRKAAA</sequence>
<evidence type="ECO:0000313" key="1">
    <source>
        <dbReference type="EMBL" id="MFC6997717.1"/>
    </source>
</evidence>
<name>A0ABW2DIJ3_9BACT</name>
<keyword evidence="2" id="KW-1185">Reference proteome</keyword>
<gene>
    <name evidence="1" type="ORF">ACFQHR_08770</name>
</gene>
<proteinExistence type="predicted"/>
<protein>
    <submittedName>
        <fullName evidence="1">Uncharacterized protein</fullName>
    </submittedName>
</protein>
<dbReference type="EMBL" id="JBHSYQ010000003">
    <property type="protein sequence ID" value="MFC6997717.1"/>
    <property type="molecule type" value="Genomic_DNA"/>
</dbReference>
<dbReference type="RefSeq" id="WP_066618718.1">
    <property type="nucleotide sequence ID" value="NZ_JBHSYQ010000003.1"/>
</dbReference>
<dbReference type="Proteomes" id="UP001596405">
    <property type="component" value="Unassembled WGS sequence"/>
</dbReference>
<comment type="caution">
    <text evidence="1">The sequence shown here is derived from an EMBL/GenBank/DDBJ whole genome shotgun (WGS) entry which is preliminary data.</text>
</comment>
<organism evidence="1 2">
    <name type="scientific">Rufibacter roseus</name>
    <dbReference type="NCBI Taxonomy" id="1567108"/>
    <lineage>
        <taxon>Bacteria</taxon>
        <taxon>Pseudomonadati</taxon>
        <taxon>Bacteroidota</taxon>
        <taxon>Cytophagia</taxon>
        <taxon>Cytophagales</taxon>
        <taxon>Hymenobacteraceae</taxon>
        <taxon>Rufibacter</taxon>
    </lineage>
</organism>
<reference evidence="2" key="1">
    <citation type="journal article" date="2019" name="Int. J. Syst. Evol. Microbiol.">
        <title>The Global Catalogue of Microorganisms (GCM) 10K type strain sequencing project: providing services to taxonomists for standard genome sequencing and annotation.</title>
        <authorList>
            <consortium name="The Broad Institute Genomics Platform"/>
            <consortium name="The Broad Institute Genome Sequencing Center for Infectious Disease"/>
            <person name="Wu L."/>
            <person name="Ma J."/>
        </authorList>
    </citation>
    <scope>NUCLEOTIDE SEQUENCE [LARGE SCALE GENOMIC DNA]</scope>
    <source>
        <strain evidence="2">CGMCC 4.7393</strain>
    </source>
</reference>
<evidence type="ECO:0000313" key="2">
    <source>
        <dbReference type="Proteomes" id="UP001596405"/>
    </source>
</evidence>
<accession>A0ABW2DIJ3</accession>